<accession>Q024R2</accession>
<dbReference type="InParanoid" id="Q024R2"/>
<gene>
    <name evidence="2" type="ordered locus">Acid_2525</name>
</gene>
<dbReference type="EMBL" id="CP000473">
    <property type="protein sequence ID" value="ABJ83514.1"/>
    <property type="molecule type" value="Genomic_DNA"/>
</dbReference>
<dbReference type="KEGG" id="sus:Acid_2525"/>
<sequence>MAGGATGADIYTFNYAAGQSLNSPFNGASFGTTTLLTSFGTGAPPPYAVQYAYGEMTQMTTPLGATLQWQHRTFTYATGVSVREVQNRFMTSASVPGATTYGYYFDRDDGGSWGPIHQWAEVWDATANVIKIWAYNYSGPGYSLPYGYWELRDTYDNVMLCHGFTWGVDTAGNWYVGTLTTALNPGHSYGVTSATTQIRDIYGNIKQSQVYDYGSSSPNRTYNYTYLHETDSNYLSRYIRNRVKTVTVSGITTPLVTNYYDSVAIGDPCYSGLTPRTGLPRHDDSYDANFLYRGNLVEKYTMLGSGSPSGRQCWAYETTGVMTSAMDGAGRYVNLAPDASTNYSLPGLLTPGGNSSLSTSISYTSSWQVTSVSGPNGAAGTTTYDAYGRPLQTQIPDGAQTNYTYAYYPATSGAGNQQTATLGTGGGARWKRTTLDGFGRVTRVETGHDSTTVSIVDTQYGAIGCAPTGKMTAVSQPYAPGGSPVWTSYTYDPSGRPLAVTAPDGSVTSYSYVGNQTTVTDPAGKWKTSVTDAMGNLIQVIEPDPAGGSLTTTYTYDSADRLVQVSMPRSNGTQTRTFGYTGTDMTAVTNPENGTVTYQYDGSHHVTTRTDALGQQTRYTYDNYGRLTEVQHWATSWDPYTNSYQFQEQTAQRVDYYYDSNPINGSYSQYAQGRLAAVTFTDESPRFGVNYQYSYNQAGRVTSQHMDYYGGTHVFDASYTWDNEGRMTGTNYGPQYSLQYDVNGRLSGMLDAANGNATVATANYGVAGEMLGLSYFGYSETRTFNSLLQMTRQTVSGMMDMQYVYQNGQNNGRIVQSIDGIANETVTYTYDPLNRLSTANATNASWGQAFTYDGFGNLTGKSVTQGSAPALSVSYDPATNHQTGQSYDANGNLSGYLVSYDIENRMIADAAATYGYDHAGKRISKITSTSTEIYFYGISGQKLATYANVWICGTSCYQQATTSYNVYFGGKLVKSKGVVVATDRLGSVRANANGEFMSYYPYGEERTSTADNREKFGTYTRDSTMQDYADQRYYAVGMGRFNSADPSGRKSVNRRNPSSWNLFSYGLNDPIGLNDPQGLNADECDAANPDEACYAETCDLDIGCDVVDDGGGDGSADSCENSNADTCITVTPDPDETDNTSDQDQDGQKRTKLAMPPPSRPPQSVRPPNQTPRPSPPIPRRPLAPRPGPTGPNSLPPQIETNPYNSPWSTWFAILSALHNLEVGVFGPIIDVRLPQNCLPGTGPRCMI</sequence>
<feature type="compositionally biased region" description="Acidic residues" evidence="1">
    <location>
        <begin position="1133"/>
        <end position="1145"/>
    </location>
</feature>
<dbReference type="HOGENOM" id="CLU_265994_0_0_0"/>
<dbReference type="STRING" id="234267.Acid_2525"/>
<dbReference type="Gene3D" id="2.180.10.10">
    <property type="entry name" value="RHS repeat-associated core"/>
    <property type="match status" value="2"/>
</dbReference>
<dbReference type="InterPro" id="IPR050708">
    <property type="entry name" value="T6SS_VgrG/RHS"/>
</dbReference>
<dbReference type="AlphaFoldDB" id="Q024R2"/>
<feature type="region of interest" description="Disordered" evidence="1">
    <location>
        <begin position="1113"/>
        <end position="1201"/>
    </location>
</feature>
<reference evidence="2" key="1">
    <citation type="submission" date="2006-10" db="EMBL/GenBank/DDBJ databases">
        <title>Complete sequence of Solibacter usitatus Ellin6076.</title>
        <authorList>
            <consortium name="US DOE Joint Genome Institute"/>
            <person name="Copeland A."/>
            <person name="Lucas S."/>
            <person name="Lapidus A."/>
            <person name="Barry K."/>
            <person name="Detter J.C."/>
            <person name="Glavina del Rio T."/>
            <person name="Hammon N."/>
            <person name="Israni S."/>
            <person name="Dalin E."/>
            <person name="Tice H."/>
            <person name="Pitluck S."/>
            <person name="Thompson L.S."/>
            <person name="Brettin T."/>
            <person name="Bruce D."/>
            <person name="Han C."/>
            <person name="Tapia R."/>
            <person name="Gilna P."/>
            <person name="Schmutz J."/>
            <person name="Larimer F."/>
            <person name="Land M."/>
            <person name="Hauser L."/>
            <person name="Kyrpides N."/>
            <person name="Mikhailova N."/>
            <person name="Janssen P.H."/>
            <person name="Kuske C.R."/>
            <person name="Richardson P."/>
        </authorList>
    </citation>
    <scope>NUCLEOTIDE SEQUENCE</scope>
    <source>
        <strain evidence="2">Ellin6076</strain>
    </source>
</reference>
<protein>
    <submittedName>
        <fullName evidence="2">YD repeat protein</fullName>
    </submittedName>
</protein>
<evidence type="ECO:0000313" key="2">
    <source>
        <dbReference type="EMBL" id="ABJ83514.1"/>
    </source>
</evidence>
<organism evidence="2">
    <name type="scientific">Solibacter usitatus (strain Ellin6076)</name>
    <dbReference type="NCBI Taxonomy" id="234267"/>
    <lineage>
        <taxon>Bacteria</taxon>
        <taxon>Pseudomonadati</taxon>
        <taxon>Acidobacteriota</taxon>
        <taxon>Terriglobia</taxon>
        <taxon>Bryobacterales</taxon>
        <taxon>Solibacteraceae</taxon>
        <taxon>Candidatus Solibacter</taxon>
    </lineage>
</organism>
<evidence type="ECO:0000256" key="1">
    <source>
        <dbReference type="SAM" id="MobiDB-lite"/>
    </source>
</evidence>
<dbReference type="OrthoDB" id="104102at2"/>
<dbReference type="Pfam" id="PF05593">
    <property type="entry name" value="RHS_repeat"/>
    <property type="match status" value="2"/>
</dbReference>
<feature type="compositionally biased region" description="Pro residues" evidence="1">
    <location>
        <begin position="1155"/>
        <end position="1190"/>
    </location>
</feature>
<dbReference type="PANTHER" id="PTHR32305:SF15">
    <property type="entry name" value="PROTEIN RHSA-RELATED"/>
    <property type="match status" value="1"/>
</dbReference>
<dbReference type="NCBIfam" id="TIGR01643">
    <property type="entry name" value="YD_repeat_2x"/>
    <property type="match status" value="3"/>
</dbReference>
<feature type="compositionally biased region" description="Polar residues" evidence="1">
    <location>
        <begin position="1118"/>
        <end position="1129"/>
    </location>
</feature>
<dbReference type="NCBIfam" id="TIGR03696">
    <property type="entry name" value="Rhs_assc_core"/>
    <property type="match status" value="1"/>
</dbReference>
<dbReference type="InterPro" id="IPR031325">
    <property type="entry name" value="RHS_repeat"/>
</dbReference>
<dbReference type="eggNOG" id="COG3209">
    <property type="taxonomic scope" value="Bacteria"/>
</dbReference>
<dbReference type="InterPro" id="IPR022385">
    <property type="entry name" value="Rhs_assc_core"/>
</dbReference>
<dbReference type="PANTHER" id="PTHR32305">
    <property type="match status" value="1"/>
</dbReference>
<name>Q024R2_SOLUE</name>
<proteinExistence type="predicted"/>
<dbReference type="InterPro" id="IPR006530">
    <property type="entry name" value="YD"/>
</dbReference>